<dbReference type="VEuPathDB" id="VectorBase:GBRI039693"/>
<dbReference type="InterPro" id="IPR036915">
    <property type="entry name" value="Cyclin-like_sf"/>
</dbReference>
<dbReference type="Proteomes" id="UP000091820">
    <property type="component" value="Unassembled WGS sequence"/>
</dbReference>
<dbReference type="SUPFAM" id="SSF47954">
    <property type="entry name" value="Cyclin-like"/>
    <property type="match status" value="1"/>
</dbReference>
<dbReference type="SMART" id="SM01332">
    <property type="entry name" value="Cyclin_C"/>
    <property type="match status" value="1"/>
</dbReference>
<reference evidence="3" key="1">
    <citation type="submission" date="2014-03" db="EMBL/GenBank/DDBJ databases">
        <authorList>
            <person name="Aksoy S."/>
            <person name="Warren W."/>
            <person name="Wilson R.K."/>
        </authorList>
    </citation>
    <scope>NUCLEOTIDE SEQUENCE [LARGE SCALE GENOMIC DNA]</scope>
    <source>
        <strain evidence="3">IAEA</strain>
    </source>
</reference>
<feature type="domain" description="Cyclin C-terminal" evidence="1">
    <location>
        <begin position="118"/>
        <end position="240"/>
    </location>
</feature>
<proteinExistence type="predicted"/>
<reference evidence="2" key="2">
    <citation type="submission" date="2020-05" db="UniProtKB">
        <authorList>
            <consortium name="EnsemblMetazoa"/>
        </authorList>
    </citation>
    <scope>IDENTIFICATION</scope>
    <source>
        <strain evidence="2">IAEA</strain>
    </source>
</reference>
<name>A0A1A9X0I0_9MUSC</name>
<accession>A0A1A9X0I0</accession>
<protein>
    <recommendedName>
        <fullName evidence="1">Cyclin C-terminal domain-containing protein</fullName>
    </recommendedName>
</protein>
<evidence type="ECO:0000259" key="1">
    <source>
        <dbReference type="SMART" id="SM01332"/>
    </source>
</evidence>
<evidence type="ECO:0000313" key="2">
    <source>
        <dbReference type="EnsemblMetazoa" id="GBRI039693-PA"/>
    </source>
</evidence>
<evidence type="ECO:0000313" key="3">
    <source>
        <dbReference type="Proteomes" id="UP000091820"/>
    </source>
</evidence>
<keyword evidence="3" id="KW-1185">Reference proteome</keyword>
<dbReference type="Pfam" id="PF02984">
    <property type="entry name" value="Cyclin_C"/>
    <property type="match status" value="1"/>
</dbReference>
<organism evidence="2 3">
    <name type="scientific">Glossina brevipalpis</name>
    <dbReference type="NCBI Taxonomy" id="37001"/>
    <lineage>
        <taxon>Eukaryota</taxon>
        <taxon>Metazoa</taxon>
        <taxon>Ecdysozoa</taxon>
        <taxon>Arthropoda</taxon>
        <taxon>Hexapoda</taxon>
        <taxon>Insecta</taxon>
        <taxon>Pterygota</taxon>
        <taxon>Neoptera</taxon>
        <taxon>Endopterygota</taxon>
        <taxon>Diptera</taxon>
        <taxon>Brachycera</taxon>
        <taxon>Muscomorpha</taxon>
        <taxon>Hippoboscoidea</taxon>
        <taxon>Glossinidae</taxon>
        <taxon>Glossina</taxon>
    </lineage>
</organism>
<dbReference type="EnsemblMetazoa" id="GBRI039693-RA">
    <property type="protein sequence ID" value="GBRI039693-PA"/>
    <property type="gene ID" value="GBRI039693"/>
</dbReference>
<dbReference type="AlphaFoldDB" id="A0A1A9X0I0"/>
<sequence>MISTKHIKGDNENKVIETKTKLENIGRRTVLGAMQNCNIVRPMASVLKKKSESSKSNLPKFKNPYKDVKAKVDSHWKKFPIAPRNVSKTTTKESKSEPVAVPTTVASATPLPFNLMRSLPIRILRRFLKVAEADCNQCVMSEYLVDLVEPNMAYYKSSEIAAASLFLSLNLLSGKTKMSLGFNDSYWTTALQRYTRYEVEELKPVARKIATIACNSKPVKFEIGKYRSQKHREMSQHEELYGESDYILVLSFIFVLVIIMQEYLNQSIKSEPILCRSISKSKKNNFN</sequence>
<dbReference type="InterPro" id="IPR004367">
    <property type="entry name" value="Cyclin_C-dom"/>
</dbReference>
<dbReference type="STRING" id="37001.A0A1A9X0I0"/>
<dbReference type="Gene3D" id="1.10.472.10">
    <property type="entry name" value="Cyclin-like"/>
    <property type="match status" value="1"/>
</dbReference>